<evidence type="ECO:0000259" key="1">
    <source>
        <dbReference type="Pfam" id="PF13963"/>
    </source>
</evidence>
<dbReference type="InterPro" id="IPR029480">
    <property type="entry name" value="Transpos_assoc"/>
</dbReference>
<accession>A0A7J7MFT8</accession>
<keyword evidence="3" id="KW-1185">Reference proteome</keyword>
<gene>
    <name evidence="2" type="ORF">GIB67_027501</name>
</gene>
<dbReference type="EMBL" id="JACGCM010001560">
    <property type="protein sequence ID" value="KAF6153634.1"/>
    <property type="molecule type" value="Genomic_DNA"/>
</dbReference>
<protein>
    <recommendedName>
        <fullName evidence="1">Transposase-associated domain-containing protein</fullName>
    </recommendedName>
</protein>
<evidence type="ECO:0000313" key="2">
    <source>
        <dbReference type="EMBL" id="KAF6153634.1"/>
    </source>
</evidence>
<evidence type="ECO:0000313" key="3">
    <source>
        <dbReference type="Proteomes" id="UP000541444"/>
    </source>
</evidence>
<comment type="caution">
    <text evidence="2">The sequence shown here is derived from an EMBL/GenBank/DDBJ whole genome shotgun (WGS) entry which is preliminary data.</text>
</comment>
<dbReference type="Proteomes" id="UP000541444">
    <property type="component" value="Unassembled WGS sequence"/>
</dbReference>
<dbReference type="AlphaFoldDB" id="A0A7J7MFT8"/>
<sequence length="194" mass="21628">KGWMKADSLLVEYLCGVRSFIAFAKANLKSNDFSCPCAKGQNKRGQITSAQVCHHLVLKGIDQSYTNWYFHGEPIENNDANLENYGATCDHPHDVPNMLDLVDHAFGYAQPEDLSTYMDGDEFHENVDVNQQGADSQAAIALQVILKLKRHLKISFGLSDARCQLAYVNLLNSKVSFYSSALNSPGFNAFHEHD</sequence>
<name>A0A7J7MFT8_9MAGN</name>
<reference evidence="2 3" key="1">
    <citation type="journal article" date="2020" name="IScience">
        <title>Genome Sequencing of the Endangered Kingdonia uniflora (Circaeasteraceae, Ranunculales) Reveals Potential Mechanisms of Evolutionary Specialization.</title>
        <authorList>
            <person name="Sun Y."/>
            <person name="Deng T."/>
            <person name="Zhang A."/>
            <person name="Moore M.J."/>
            <person name="Landis J.B."/>
            <person name="Lin N."/>
            <person name="Zhang H."/>
            <person name="Zhang X."/>
            <person name="Huang J."/>
            <person name="Zhang X."/>
            <person name="Sun H."/>
            <person name="Wang H."/>
        </authorList>
    </citation>
    <scope>NUCLEOTIDE SEQUENCE [LARGE SCALE GENOMIC DNA]</scope>
    <source>
        <strain evidence="2">TB1705</strain>
        <tissue evidence="2">Leaf</tissue>
    </source>
</reference>
<feature type="domain" description="Transposase-associated" evidence="1">
    <location>
        <begin position="1"/>
        <end position="73"/>
    </location>
</feature>
<dbReference type="Pfam" id="PF13963">
    <property type="entry name" value="Transpos_assoc"/>
    <property type="match status" value="1"/>
</dbReference>
<organism evidence="2 3">
    <name type="scientific">Kingdonia uniflora</name>
    <dbReference type="NCBI Taxonomy" id="39325"/>
    <lineage>
        <taxon>Eukaryota</taxon>
        <taxon>Viridiplantae</taxon>
        <taxon>Streptophyta</taxon>
        <taxon>Embryophyta</taxon>
        <taxon>Tracheophyta</taxon>
        <taxon>Spermatophyta</taxon>
        <taxon>Magnoliopsida</taxon>
        <taxon>Ranunculales</taxon>
        <taxon>Circaeasteraceae</taxon>
        <taxon>Kingdonia</taxon>
    </lineage>
</organism>
<feature type="non-terminal residue" evidence="2">
    <location>
        <position position="1"/>
    </location>
</feature>
<proteinExistence type="predicted"/>